<dbReference type="InterPro" id="IPR020449">
    <property type="entry name" value="Tscrpt_reg_AraC-type_HTH"/>
</dbReference>
<keyword evidence="4" id="KW-0902">Two-component regulatory system</keyword>
<comment type="subcellular location">
    <subcellularLocation>
        <location evidence="1">Cytoplasm</location>
    </subcellularLocation>
</comment>
<dbReference type="Gene3D" id="3.40.50.2300">
    <property type="match status" value="1"/>
</dbReference>
<evidence type="ECO:0000256" key="4">
    <source>
        <dbReference type="ARBA" id="ARBA00023012"/>
    </source>
</evidence>
<evidence type="ECO:0000256" key="2">
    <source>
        <dbReference type="ARBA" id="ARBA00022490"/>
    </source>
</evidence>
<comment type="caution">
    <text evidence="12">The sequence shown here is derived from an EMBL/GenBank/DDBJ whole genome shotgun (WGS) entry which is preliminary data.</text>
</comment>
<evidence type="ECO:0000256" key="7">
    <source>
        <dbReference type="ARBA" id="ARBA00023163"/>
    </source>
</evidence>
<dbReference type="InterPro" id="IPR011006">
    <property type="entry name" value="CheY-like_superfamily"/>
</dbReference>
<gene>
    <name evidence="12" type="ORF">CF651_21485</name>
</gene>
<feature type="domain" description="HTH araC/xylS-type" evidence="10">
    <location>
        <begin position="158"/>
        <end position="256"/>
    </location>
</feature>
<evidence type="ECO:0000256" key="9">
    <source>
        <dbReference type="SAM" id="MobiDB-lite"/>
    </source>
</evidence>
<dbReference type="GO" id="GO:0005737">
    <property type="term" value="C:cytoplasm"/>
    <property type="evidence" value="ECO:0007669"/>
    <property type="project" value="UniProtKB-SubCell"/>
</dbReference>
<organism evidence="12 13">
    <name type="scientific">Paenibacillus rigui</name>
    <dbReference type="NCBI Taxonomy" id="554312"/>
    <lineage>
        <taxon>Bacteria</taxon>
        <taxon>Bacillati</taxon>
        <taxon>Bacillota</taxon>
        <taxon>Bacilli</taxon>
        <taxon>Bacillales</taxon>
        <taxon>Paenibacillaceae</taxon>
        <taxon>Paenibacillus</taxon>
    </lineage>
</organism>
<evidence type="ECO:0000256" key="1">
    <source>
        <dbReference type="ARBA" id="ARBA00004496"/>
    </source>
</evidence>
<dbReference type="OrthoDB" id="159632at2"/>
<dbReference type="PANTHER" id="PTHR42713:SF3">
    <property type="entry name" value="TRANSCRIPTIONAL REGULATORY PROTEIN HPTR"/>
    <property type="match status" value="1"/>
</dbReference>
<name>A0A229UM32_9BACL</name>
<keyword evidence="13" id="KW-1185">Reference proteome</keyword>
<dbReference type="Pfam" id="PF12833">
    <property type="entry name" value="HTH_18"/>
    <property type="match status" value="1"/>
</dbReference>
<proteinExistence type="predicted"/>
<dbReference type="EMBL" id="NMQW01000033">
    <property type="protein sequence ID" value="OXM84355.1"/>
    <property type="molecule type" value="Genomic_DNA"/>
</dbReference>
<keyword evidence="6 12" id="KW-0238">DNA-binding</keyword>
<evidence type="ECO:0000256" key="6">
    <source>
        <dbReference type="ARBA" id="ARBA00023125"/>
    </source>
</evidence>
<dbReference type="RefSeq" id="WP_094016926.1">
    <property type="nucleotide sequence ID" value="NZ_NMQW01000033.1"/>
</dbReference>
<feature type="region of interest" description="Disordered" evidence="9">
    <location>
        <begin position="123"/>
        <end position="149"/>
    </location>
</feature>
<keyword evidence="2" id="KW-0963">Cytoplasm</keyword>
<dbReference type="GO" id="GO:0000160">
    <property type="term" value="P:phosphorelay signal transduction system"/>
    <property type="evidence" value="ECO:0007669"/>
    <property type="project" value="UniProtKB-KW"/>
</dbReference>
<evidence type="ECO:0000256" key="8">
    <source>
        <dbReference type="PROSITE-ProRule" id="PRU00169"/>
    </source>
</evidence>
<dbReference type="PROSITE" id="PS01124">
    <property type="entry name" value="HTH_ARAC_FAMILY_2"/>
    <property type="match status" value="1"/>
</dbReference>
<keyword evidence="5" id="KW-0805">Transcription regulation</keyword>
<evidence type="ECO:0000256" key="3">
    <source>
        <dbReference type="ARBA" id="ARBA00022553"/>
    </source>
</evidence>
<protein>
    <submittedName>
        <fullName evidence="12">DNA-binding response regulator</fullName>
    </submittedName>
</protein>
<dbReference type="PROSITE" id="PS50110">
    <property type="entry name" value="RESPONSE_REGULATORY"/>
    <property type="match status" value="1"/>
</dbReference>
<dbReference type="SMART" id="SM00448">
    <property type="entry name" value="REC"/>
    <property type="match status" value="1"/>
</dbReference>
<evidence type="ECO:0000256" key="5">
    <source>
        <dbReference type="ARBA" id="ARBA00023015"/>
    </source>
</evidence>
<dbReference type="AlphaFoldDB" id="A0A229UM32"/>
<dbReference type="CDD" id="cd17536">
    <property type="entry name" value="REC_YesN-like"/>
    <property type="match status" value="1"/>
</dbReference>
<dbReference type="PANTHER" id="PTHR42713">
    <property type="entry name" value="HISTIDINE KINASE-RELATED"/>
    <property type="match status" value="1"/>
</dbReference>
<dbReference type="InterPro" id="IPR001789">
    <property type="entry name" value="Sig_transdc_resp-reg_receiver"/>
</dbReference>
<keyword evidence="3 8" id="KW-0597">Phosphoprotein</keyword>
<evidence type="ECO:0000313" key="12">
    <source>
        <dbReference type="EMBL" id="OXM84355.1"/>
    </source>
</evidence>
<evidence type="ECO:0000259" key="11">
    <source>
        <dbReference type="PROSITE" id="PS50110"/>
    </source>
</evidence>
<keyword evidence="7" id="KW-0804">Transcription</keyword>
<dbReference type="Proteomes" id="UP000215509">
    <property type="component" value="Unassembled WGS sequence"/>
</dbReference>
<dbReference type="InterPro" id="IPR009057">
    <property type="entry name" value="Homeodomain-like_sf"/>
</dbReference>
<evidence type="ECO:0000259" key="10">
    <source>
        <dbReference type="PROSITE" id="PS01124"/>
    </source>
</evidence>
<dbReference type="InterPro" id="IPR051552">
    <property type="entry name" value="HptR"/>
</dbReference>
<dbReference type="PRINTS" id="PR00032">
    <property type="entry name" value="HTHARAC"/>
</dbReference>
<dbReference type="Gene3D" id="1.10.10.60">
    <property type="entry name" value="Homeodomain-like"/>
    <property type="match status" value="2"/>
</dbReference>
<dbReference type="InterPro" id="IPR018062">
    <property type="entry name" value="HTH_AraC-typ_CS"/>
</dbReference>
<feature type="domain" description="Response regulatory" evidence="11">
    <location>
        <begin position="3"/>
        <end position="120"/>
    </location>
</feature>
<dbReference type="GO" id="GO:0003700">
    <property type="term" value="F:DNA-binding transcription factor activity"/>
    <property type="evidence" value="ECO:0007669"/>
    <property type="project" value="InterPro"/>
</dbReference>
<accession>A0A229UM32</accession>
<dbReference type="Pfam" id="PF00072">
    <property type="entry name" value="Response_reg"/>
    <property type="match status" value="1"/>
</dbReference>
<dbReference type="SMART" id="SM00342">
    <property type="entry name" value="HTH_ARAC"/>
    <property type="match status" value="1"/>
</dbReference>
<dbReference type="SUPFAM" id="SSF46689">
    <property type="entry name" value="Homeodomain-like"/>
    <property type="match status" value="2"/>
</dbReference>
<evidence type="ECO:0000313" key="13">
    <source>
        <dbReference type="Proteomes" id="UP000215509"/>
    </source>
</evidence>
<dbReference type="SUPFAM" id="SSF52172">
    <property type="entry name" value="CheY-like"/>
    <property type="match status" value="1"/>
</dbReference>
<reference evidence="12 13" key="1">
    <citation type="submission" date="2017-07" db="EMBL/GenBank/DDBJ databases">
        <title>Genome sequencing and assembly of Paenibacillus rigui.</title>
        <authorList>
            <person name="Mayilraj S."/>
        </authorList>
    </citation>
    <scope>NUCLEOTIDE SEQUENCE [LARGE SCALE GENOMIC DNA]</scope>
    <source>
        <strain evidence="12 13">JCM 16352</strain>
    </source>
</reference>
<sequence length="259" mass="29773">MFKILLVEDEEIIRTGIRHLITKVSGEFEIVKEAAHGKEALAYLQAEMPDVVITDIRMREMDGLSLIAKIRERYADMPLLIISGYSDFEYAQRALRFGVSDYLLKPINRMALVSALERIHQALERKGHEGPTKRAEAHTETSTKDPMIKNGEGKRLIRKIKEYIQAHPEGDLRLQTLSDYIHLNPAYLSQLFKSETAMNLSDYIMQIRIERAKHLLVQTDLKIYDVARLSGYQSPKHFMLVFKQQVGMSPGSYREDHGT</sequence>
<dbReference type="GO" id="GO:0043565">
    <property type="term" value="F:sequence-specific DNA binding"/>
    <property type="evidence" value="ECO:0007669"/>
    <property type="project" value="InterPro"/>
</dbReference>
<feature type="modified residue" description="4-aspartylphosphate" evidence="8">
    <location>
        <position position="55"/>
    </location>
</feature>
<dbReference type="InterPro" id="IPR018060">
    <property type="entry name" value="HTH_AraC"/>
</dbReference>
<dbReference type="PROSITE" id="PS00041">
    <property type="entry name" value="HTH_ARAC_FAMILY_1"/>
    <property type="match status" value="1"/>
</dbReference>